<dbReference type="eggNOG" id="KOG1329">
    <property type="taxonomic scope" value="Eukaryota"/>
</dbReference>
<dbReference type="AlphaFoldDB" id="U5DJ56"/>
<gene>
    <name evidence="4" type="ORF">AMTR_s00070p00140920</name>
</gene>
<dbReference type="HOGENOM" id="CLU_1984572_0_0_1"/>
<proteinExistence type="predicted"/>
<evidence type="ECO:0000259" key="3">
    <source>
        <dbReference type="PROSITE" id="PS50004"/>
    </source>
</evidence>
<dbReference type="OMA" id="HYARIIL"/>
<keyword evidence="2" id="KW-0443">Lipid metabolism</keyword>
<accession>U5DJ56</accession>
<reference evidence="5" key="1">
    <citation type="journal article" date="2013" name="Science">
        <title>The Amborella genome and the evolution of flowering plants.</title>
        <authorList>
            <consortium name="Amborella Genome Project"/>
        </authorList>
    </citation>
    <scope>NUCLEOTIDE SEQUENCE [LARGE SCALE GENOMIC DNA]</scope>
</reference>
<evidence type="ECO:0000256" key="1">
    <source>
        <dbReference type="ARBA" id="ARBA00022737"/>
    </source>
</evidence>
<dbReference type="PROSITE" id="PS50004">
    <property type="entry name" value="C2"/>
    <property type="match status" value="1"/>
</dbReference>
<evidence type="ECO:0000256" key="2">
    <source>
        <dbReference type="ARBA" id="ARBA00023098"/>
    </source>
</evidence>
<dbReference type="SMART" id="SM00239">
    <property type="entry name" value="C2"/>
    <property type="match status" value="1"/>
</dbReference>
<dbReference type="GO" id="GO:0006629">
    <property type="term" value="P:lipid metabolic process"/>
    <property type="evidence" value="ECO:0007669"/>
    <property type="project" value="UniProtKB-KW"/>
</dbReference>
<evidence type="ECO:0000313" key="5">
    <source>
        <dbReference type="Proteomes" id="UP000017836"/>
    </source>
</evidence>
<dbReference type="SUPFAM" id="SSF49562">
    <property type="entry name" value="C2 domain (Calcium/lipid-binding domain, CaLB)"/>
    <property type="match status" value="1"/>
</dbReference>
<feature type="domain" description="C2" evidence="3">
    <location>
        <begin position="1"/>
        <end position="96"/>
    </location>
</feature>
<dbReference type="PANTHER" id="PTHR18896:SF115">
    <property type="entry name" value="PHOSPHOLIPASE D ALPHA 1"/>
    <property type="match status" value="1"/>
</dbReference>
<keyword evidence="5" id="KW-1185">Reference proteome</keyword>
<protein>
    <recommendedName>
        <fullName evidence="3">C2 domain-containing protein</fullName>
    </recommendedName>
</protein>
<name>U5DJ56_AMBTC</name>
<dbReference type="Gene3D" id="2.60.40.150">
    <property type="entry name" value="C2 domain"/>
    <property type="match status" value="1"/>
</dbReference>
<keyword evidence="1" id="KW-0677">Repeat</keyword>
<dbReference type="EMBL" id="KI392058">
    <property type="protein sequence ID" value="ERN20633.1"/>
    <property type="molecule type" value="Genomic_DNA"/>
</dbReference>
<dbReference type="Pfam" id="PF00168">
    <property type="entry name" value="C2"/>
    <property type="match status" value="1"/>
</dbReference>
<dbReference type="InterPro" id="IPR000008">
    <property type="entry name" value="C2_dom"/>
</dbReference>
<dbReference type="InterPro" id="IPR015679">
    <property type="entry name" value="PLipase_D_fam"/>
</dbReference>
<dbReference type="Gramene" id="ERN20633">
    <property type="protein sequence ID" value="ERN20633"/>
    <property type="gene ID" value="AMTR_s00070p00140920"/>
</dbReference>
<dbReference type="STRING" id="13333.U5DJ56"/>
<dbReference type="InterPro" id="IPR035892">
    <property type="entry name" value="C2_domain_sf"/>
</dbReference>
<dbReference type="PANTHER" id="PTHR18896">
    <property type="entry name" value="PHOSPHOLIPASE D"/>
    <property type="match status" value="1"/>
</dbReference>
<sequence>MKLVKGIGETVGFGKGASKHYARIILEKAIVGRTRVLTNQLVNPRWYESFHIYCAHMASYIIFTIKDDVPIGASLIGRAHVPVKEVLNGDEVDTWAEICDEDRKPIGGGTKIHVKLQYFDITKDRN</sequence>
<organism evidence="4 5">
    <name type="scientific">Amborella trichopoda</name>
    <dbReference type="NCBI Taxonomy" id="13333"/>
    <lineage>
        <taxon>Eukaryota</taxon>
        <taxon>Viridiplantae</taxon>
        <taxon>Streptophyta</taxon>
        <taxon>Embryophyta</taxon>
        <taxon>Tracheophyta</taxon>
        <taxon>Spermatophyta</taxon>
        <taxon>Magnoliopsida</taxon>
        <taxon>Amborellales</taxon>
        <taxon>Amborellaceae</taxon>
        <taxon>Amborella</taxon>
    </lineage>
</organism>
<evidence type="ECO:0000313" key="4">
    <source>
        <dbReference type="EMBL" id="ERN20633.1"/>
    </source>
</evidence>
<dbReference type="Proteomes" id="UP000017836">
    <property type="component" value="Unassembled WGS sequence"/>
</dbReference>